<comment type="catalytic activity">
    <reaction evidence="8">
        <text>(sulfur carrier)-H + L-cysteine = (sulfur carrier)-SH + L-alanine</text>
        <dbReference type="Rhea" id="RHEA:43892"/>
        <dbReference type="Rhea" id="RHEA-COMP:14737"/>
        <dbReference type="Rhea" id="RHEA-COMP:14739"/>
        <dbReference type="ChEBI" id="CHEBI:29917"/>
        <dbReference type="ChEBI" id="CHEBI:35235"/>
        <dbReference type="ChEBI" id="CHEBI:57972"/>
        <dbReference type="ChEBI" id="CHEBI:64428"/>
        <dbReference type="EC" id="2.8.1.7"/>
    </reaction>
</comment>
<dbReference type="InterPro" id="IPR015422">
    <property type="entry name" value="PyrdxlP-dep_Trfase_small"/>
</dbReference>
<dbReference type="Gene3D" id="3.90.1150.10">
    <property type="entry name" value="Aspartate Aminotransferase, domain 1"/>
    <property type="match status" value="1"/>
</dbReference>
<dbReference type="PANTHER" id="PTHR11601:SF34">
    <property type="entry name" value="CYSTEINE DESULFURASE"/>
    <property type="match status" value="1"/>
</dbReference>
<evidence type="ECO:0000256" key="1">
    <source>
        <dbReference type="ARBA" id="ARBA00001933"/>
    </source>
</evidence>
<evidence type="ECO:0000256" key="5">
    <source>
        <dbReference type="ARBA" id="ARBA00022898"/>
    </source>
</evidence>
<dbReference type="PIRSF" id="PIRSF005572">
    <property type="entry name" value="NifS"/>
    <property type="match status" value="1"/>
</dbReference>
<evidence type="ECO:0000259" key="9">
    <source>
        <dbReference type="Pfam" id="PF00266"/>
    </source>
</evidence>
<name>A0A2R4VYN0_THEAF</name>
<keyword evidence="3" id="KW-0808">Transferase</keyword>
<sequence>MIYLDYYSTSPIEDEVCEAMYPYLKERFFNPLSKNKMGAMIKEEIEKARSKVAKLINASDDEIIFTSSGTESNNTVIKGLSFAYEKRGKHVITSKSEHHSVLNPMRSLERMGFYVTFLSPDKYGEIKPSYVESAIRDDTMLVSLSFGSVDVGTINNIKEIAKILKKKDILFHTDAVAAVGNVHIDVRDLGVDSLSFSSHIFGGPKGVGGFYLRDGLRFMPLIYGGPQEFGKRAGTENVPGIIGIGVAAELAMLNLDKRIEKRNKLISEIKKILSLDGIKLVGKDLERLPGHLSFIIDKVKSSDMISYLESNDIYVSSGSPCVSYALKASPVLISMGYTFEQASSIIALSTSHKTTEEEIGLFLEIFERGIKKLRR</sequence>
<evidence type="ECO:0000256" key="8">
    <source>
        <dbReference type="ARBA" id="ARBA00050776"/>
    </source>
</evidence>
<dbReference type="PANTHER" id="PTHR11601">
    <property type="entry name" value="CYSTEINE DESULFURYLASE FAMILY MEMBER"/>
    <property type="match status" value="1"/>
</dbReference>
<dbReference type="Gene3D" id="3.40.640.10">
    <property type="entry name" value="Type I PLP-dependent aspartate aminotransferase-like (Major domain)"/>
    <property type="match status" value="1"/>
</dbReference>
<dbReference type="OrthoDB" id="9808002at2"/>
<proteinExistence type="inferred from homology"/>
<accession>A0A2R4VYN0</accession>
<keyword evidence="6" id="KW-0408">Iron</keyword>
<reference evidence="10 11" key="1">
    <citation type="submission" date="2017-04" db="EMBL/GenBank/DDBJ databases">
        <title>Genomic insights into metabolism of Thermodesulfobium acidiphilum.</title>
        <authorList>
            <person name="Toshchakov S.V."/>
            <person name="Frolov E.N."/>
            <person name="Kublanov I.V."/>
            <person name="Samarov N.I."/>
            <person name="Novikov A."/>
            <person name="Lebedinsky A.V."/>
            <person name="Bonch-Osmolovskaya E.A."/>
            <person name="Chernyh N.A."/>
        </authorList>
    </citation>
    <scope>NUCLEOTIDE SEQUENCE [LARGE SCALE GENOMIC DNA]</scope>
    <source>
        <strain evidence="10 11">3127-1</strain>
    </source>
</reference>
<dbReference type="KEGG" id="taci:TDSAC_0201"/>
<dbReference type="InterPro" id="IPR016454">
    <property type="entry name" value="Cysteine_dSase"/>
</dbReference>
<keyword evidence="11" id="KW-1185">Reference proteome</keyword>
<evidence type="ECO:0000313" key="11">
    <source>
        <dbReference type="Proteomes" id="UP000244792"/>
    </source>
</evidence>
<gene>
    <name evidence="10" type="ORF">TDSAC_0201</name>
</gene>
<evidence type="ECO:0000256" key="7">
    <source>
        <dbReference type="ARBA" id="ARBA00023014"/>
    </source>
</evidence>
<comment type="similarity">
    <text evidence="2">Belongs to the class-V pyridoxal-phosphate-dependent aminotransferase family. NifS/IscS subfamily.</text>
</comment>
<keyword evidence="5" id="KW-0663">Pyridoxal phosphate</keyword>
<comment type="cofactor">
    <cofactor evidence="1">
        <name>pyridoxal 5'-phosphate</name>
        <dbReference type="ChEBI" id="CHEBI:597326"/>
    </cofactor>
</comment>
<dbReference type="GO" id="GO:0031071">
    <property type="term" value="F:cysteine desulfurase activity"/>
    <property type="evidence" value="ECO:0007669"/>
    <property type="project" value="UniProtKB-EC"/>
</dbReference>
<dbReference type="Pfam" id="PF00266">
    <property type="entry name" value="Aminotran_5"/>
    <property type="match status" value="1"/>
</dbReference>
<keyword evidence="4" id="KW-0479">Metal-binding</keyword>
<dbReference type="Proteomes" id="UP000244792">
    <property type="component" value="Chromosome"/>
</dbReference>
<protein>
    <submittedName>
        <fullName evidence="10">Cysteine desulfurase</fullName>
    </submittedName>
</protein>
<dbReference type="InterPro" id="IPR000192">
    <property type="entry name" value="Aminotrans_V_dom"/>
</dbReference>
<evidence type="ECO:0000256" key="6">
    <source>
        <dbReference type="ARBA" id="ARBA00023004"/>
    </source>
</evidence>
<evidence type="ECO:0000256" key="2">
    <source>
        <dbReference type="ARBA" id="ARBA00006490"/>
    </source>
</evidence>
<dbReference type="SUPFAM" id="SSF53383">
    <property type="entry name" value="PLP-dependent transferases"/>
    <property type="match status" value="1"/>
</dbReference>
<feature type="domain" description="Aminotransferase class V" evidence="9">
    <location>
        <begin position="2"/>
        <end position="359"/>
    </location>
</feature>
<dbReference type="GO" id="GO:0046872">
    <property type="term" value="F:metal ion binding"/>
    <property type="evidence" value="ECO:0007669"/>
    <property type="project" value="UniProtKB-KW"/>
</dbReference>
<evidence type="ECO:0000256" key="4">
    <source>
        <dbReference type="ARBA" id="ARBA00022723"/>
    </source>
</evidence>
<evidence type="ECO:0000256" key="3">
    <source>
        <dbReference type="ARBA" id="ARBA00022679"/>
    </source>
</evidence>
<organism evidence="10 11">
    <name type="scientific">Thermodesulfobium acidiphilum</name>
    <dbReference type="NCBI Taxonomy" id="1794699"/>
    <lineage>
        <taxon>Bacteria</taxon>
        <taxon>Pseudomonadati</taxon>
        <taxon>Thermodesulfobiota</taxon>
        <taxon>Thermodesulfobiia</taxon>
        <taxon>Thermodesulfobiales</taxon>
        <taxon>Thermodesulfobiaceae</taxon>
        <taxon>Thermodesulfobium</taxon>
    </lineage>
</organism>
<dbReference type="EMBL" id="CP020921">
    <property type="protein sequence ID" value="AWB09588.1"/>
    <property type="molecule type" value="Genomic_DNA"/>
</dbReference>
<keyword evidence="7" id="KW-0411">Iron-sulfur</keyword>
<evidence type="ECO:0000313" key="10">
    <source>
        <dbReference type="EMBL" id="AWB09588.1"/>
    </source>
</evidence>
<dbReference type="GO" id="GO:0051536">
    <property type="term" value="F:iron-sulfur cluster binding"/>
    <property type="evidence" value="ECO:0007669"/>
    <property type="project" value="UniProtKB-KW"/>
</dbReference>
<dbReference type="AlphaFoldDB" id="A0A2R4VYN0"/>
<dbReference type="InterPro" id="IPR015424">
    <property type="entry name" value="PyrdxlP-dep_Trfase"/>
</dbReference>
<dbReference type="RefSeq" id="WP_108308081.1">
    <property type="nucleotide sequence ID" value="NZ_CP020921.1"/>
</dbReference>
<dbReference type="InterPro" id="IPR015421">
    <property type="entry name" value="PyrdxlP-dep_Trfase_major"/>
</dbReference>